<feature type="compositionally biased region" description="Low complexity" evidence="1">
    <location>
        <begin position="64"/>
        <end position="86"/>
    </location>
</feature>
<feature type="region of interest" description="Disordered" evidence="1">
    <location>
        <begin position="13"/>
        <end position="86"/>
    </location>
</feature>
<organism evidence="2 3">
    <name type="scientific">Polyporus arcularius HHB13444</name>
    <dbReference type="NCBI Taxonomy" id="1314778"/>
    <lineage>
        <taxon>Eukaryota</taxon>
        <taxon>Fungi</taxon>
        <taxon>Dikarya</taxon>
        <taxon>Basidiomycota</taxon>
        <taxon>Agaricomycotina</taxon>
        <taxon>Agaricomycetes</taxon>
        <taxon>Polyporales</taxon>
        <taxon>Polyporaceae</taxon>
        <taxon>Polyporus</taxon>
    </lineage>
</organism>
<dbReference type="AlphaFoldDB" id="A0A5C3NZT8"/>
<keyword evidence="3" id="KW-1185">Reference proteome</keyword>
<feature type="compositionally biased region" description="Pro residues" evidence="1">
    <location>
        <begin position="31"/>
        <end position="41"/>
    </location>
</feature>
<accession>A0A5C3NZT8</accession>
<dbReference type="Proteomes" id="UP000308197">
    <property type="component" value="Unassembled WGS sequence"/>
</dbReference>
<dbReference type="InParanoid" id="A0A5C3NZT8"/>
<proteinExistence type="predicted"/>
<protein>
    <submittedName>
        <fullName evidence="2">Uncharacterized protein</fullName>
    </submittedName>
</protein>
<evidence type="ECO:0000256" key="1">
    <source>
        <dbReference type="SAM" id="MobiDB-lite"/>
    </source>
</evidence>
<sequence length="86" mass="9316">MLIAQPALLVHPAPQHPHANAQLQTNSDQPNPSPTPPPQITRPPARRSRTNDHLPQPAPERGAPSLSSKRPSRFLLLRRFSGPSGG</sequence>
<gene>
    <name evidence="2" type="ORF">K466DRAFT_280615</name>
</gene>
<reference evidence="2 3" key="1">
    <citation type="journal article" date="2019" name="Nat. Ecol. Evol.">
        <title>Megaphylogeny resolves global patterns of mushroom evolution.</title>
        <authorList>
            <person name="Varga T."/>
            <person name="Krizsan K."/>
            <person name="Foldi C."/>
            <person name="Dima B."/>
            <person name="Sanchez-Garcia M."/>
            <person name="Sanchez-Ramirez S."/>
            <person name="Szollosi G.J."/>
            <person name="Szarkandi J.G."/>
            <person name="Papp V."/>
            <person name="Albert L."/>
            <person name="Andreopoulos W."/>
            <person name="Angelini C."/>
            <person name="Antonin V."/>
            <person name="Barry K.W."/>
            <person name="Bougher N.L."/>
            <person name="Buchanan P."/>
            <person name="Buyck B."/>
            <person name="Bense V."/>
            <person name="Catcheside P."/>
            <person name="Chovatia M."/>
            <person name="Cooper J."/>
            <person name="Damon W."/>
            <person name="Desjardin D."/>
            <person name="Finy P."/>
            <person name="Geml J."/>
            <person name="Haridas S."/>
            <person name="Hughes K."/>
            <person name="Justo A."/>
            <person name="Karasinski D."/>
            <person name="Kautmanova I."/>
            <person name="Kiss B."/>
            <person name="Kocsube S."/>
            <person name="Kotiranta H."/>
            <person name="LaButti K.M."/>
            <person name="Lechner B.E."/>
            <person name="Liimatainen K."/>
            <person name="Lipzen A."/>
            <person name="Lukacs Z."/>
            <person name="Mihaltcheva S."/>
            <person name="Morgado L.N."/>
            <person name="Niskanen T."/>
            <person name="Noordeloos M.E."/>
            <person name="Ohm R.A."/>
            <person name="Ortiz-Santana B."/>
            <person name="Ovrebo C."/>
            <person name="Racz N."/>
            <person name="Riley R."/>
            <person name="Savchenko A."/>
            <person name="Shiryaev A."/>
            <person name="Soop K."/>
            <person name="Spirin V."/>
            <person name="Szebenyi C."/>
            <person name="Tomsovsky M."/>
            <person name="Tulloss R.E."/>
            <person name="Uehling J."/>
            <person name="Grigoriev I.V."/>
            <person name="Vagvolgyi C."/>
            <person name="Papp T."/>
            <person name="Martin F.M."/>
            <person name="Miettinen O."/>
            <person name="Hibbett D.S."/>
            <person name="Nagy L.G."/>
        </authorList>
    </citation>
    <scope>NUCLEOTIDE SEQUENCE [LARGE SCALE GENOMIC DNA]</scope>
    <source>
        <strain evidence="2 3">HHB13444</strain>
    </source>
</reference>
<evidence type="ECO:0000313" key="3">
    <source>
        <dbReference type="Proteomes" id="UP000308197"/>
    </source>
</evidence>
<evidence type="ECO:0000313" key="2">
    <source>
        <dbReference type="EMBL" id="TFK82946.1"/>
    </source>
</evidence>
<name>A0A5C3NZT8_9APHY</name>
<dbReference type="EMBL" id="ML211435">
    <property type="protein sequence ID" value="TFK82946.1"/>
    <property type="molecule type" value="Genomic_DNA"/>
</dbReference>